<dbReference type="GO" id="GO:0009294">
    <property type="term" value="P:DNA-mediated transformation"/>
    <property type="evidence" value="ECO:0007669"/>
    <property type="project" value="InterPro"/>
</dbReference>
<dbReference type="Pfam" id="PF02481">
    <property type="entry name" value="DNA_processg_A"/>
    <property type="match status" value="1"/>
</dbReference>
<dbReference type="InterPro" id="IPR010994">
    <property type="entry name" value="RuvA_2-like"/>
</dbReference>
<protein>
    <submittedName>
        <fullName evidence="4">Protein smf</fullName>
    </submittedName>
</protein>
<dbReference type="InterPro" id="IPR003488">
    <property type="entry name" value="DprA"/>
</dbReference>
<dbReference type="AlphaFoldDB" id="A0A0W0U4I5"/>
<dbReference type="PATRIC" id="fig|453.4.peg.609"/>
<comment type="caution">
    <text evidence="4">The sequence shown here is derived from an EMBL/GenBank/DDBJ whole genome shotgun (WGS) entry which is preliminary data.</text>
</comment>
<keyword evidence="5" id="KW-1185">Reference proteome</keyword>
<evidence type="ECO:0000313" key="4">
    <source>
        <dbReference type="EMBL" id="KTD02946.1"/>
    </source>
</evidence>
<evidence type="ECO:0000259" key="3">
    <source>
        <dbReference type="Pfam" id="PF17782"/>
    </source>
</evidence>
<dbReference type="NCBIfam" id="TIGR00732">
    <property type="entry name" value="dprA"/>
    <property type="match status" value="1"/>
</dbReference>
<dbReference type="SUPFAM" id="SSF47781">
    <property type="entry name" value="RuvA domain 2-like"/>
    <property type="match status" value="1"/>
</dbReference>
<sequence length="356" mass="39270">MNNKPYLIALNKIEQIGPRTLVKLLQHWPDLEELFRLSEQQLQQAGLPAKMALAISTFNFKELEADFRWQEKSNHHLLTWEDSNYPTLLKEIYDPPPILYAIGELSCLQQPTIAIVGSRKPSITGSELARRFAYELTKNNLTVVSGLAQGIDTQAHRGCLDAQGKTVAVMATGIDCIYPRQNAQLATEISQNGLLISEFSLKTAPTAGHFPRRNRIISGLSLATLVVEAAIRSGSLITARLALEQNRDVFAVPGSLLNPQARGCHHLLQQGARLVTSSQDVFDELGLANQQAKKNDLRQSLATDNENLVKCIGFEVTTVDQIMARSGLNVEEVTCNLVTLELQGIVKAVPCGYMRC</sequence>
<dbReference type="PANTHER" id="PTHR43022:SF1">
    <property type="entry name" value="PROTEIN SMF"/>
    <property type="match status" value="1"/>
</dbReference>
<dbReference type="Gene3D" id="3.40.50.450">
    <property type="match status" value="1"/>
</dbReference>
<proteinExistence type="inferred from homology"/>
<dbReference type="InterPro" id="IPR041614">
    <property type="entry name" value="DprA_WH"/>
</dbReference>
<dbReference type="OrthoDB" id="9785707at2"/>
<dbReference type="EMBL" id="LNYB01000018">
    <property type="protein sequence ID" value="KTD02946.1"/>
    <property type="molecule type" value="Genomic_DNA"/>
</dbReference>
<dbReference type="SUPFAM" id="SSF102405">
    <property type="entry name" value="MCP/YpsA-like"/>
    <property type="match status" value="1"/>
</dbReference>
<dbReference type="InterPro" id="IPR057666">
    <property type="entry name" value="DrpA_SLOG"/>
</dbReference>
<comment type="similarity">
    <text evidence="1">Belongs to the DprA/Smf family.</text>
</comment>
<evidence type="ECO:0000256" key="1">
    <source>
        <dbReference type="ARBA" id="ARBA00006525"/>
    </source>
</evidence>
<feature type="domain" description="Smf/DprA SLOG" evidence="2">
    <location>
        <begin position="77"/>
        <end position="285"/>
    </location>
</feature>
<name>A0A0W0U4I5_9GAMM</name>
<accession>A0A0W0U4I5</accession>
<reference evidence="4 5" key="1">
    <citation type="submission" date="2015-11" db="EMBL/GenBank/DDBJ databases">
        <title>Genomic analysis of 38 Legionella species identifies large and diverse effector repertoires.</title>
        <authorList>
            <person name="Burstein D."/>
            <person name="Amaro F."/>
            <person name="Zusman T."/>
            <person name="Lifshitz Z."/>
            <person name="Cohen O."/>
            <person name="Gilbert J.A."/>
            <person name="Pupko T."/>
            <person name="Shuman H.A."/>
            <person name="Segal G."/>
        </authorList>
    </citation>
    <scope>NUCLEOTIDE SEQUENCE [LARGE SCALE GENOMIC DNA]</scope>
    <source>
        <strain evidence="4 5">WO-44C</strain>
    </source>
</reference>
<dbReference type="RefSeq" id="WP_058443780.1">
    <property type="nucleotide sequence ID" value="NZ_CAAAHT010000028.1"/>
</dbReference>
<organism evidence="4 5">
    <name type="scientific">Legionella feeleii</name>
    <dbReference type="NCBI Taxonomy" id="453"/>
    <lineage>
        <taxon>Bacteria</taxon>
        <taxon>Pseudomonadati</taxon>
        <taxon>Pseudomonadota</taxon>
        <taxon>Gammaproteobacteria</taxon>
        <taxon>Legionellales</taxon>
        <taxon>Legionellaceae</taxon>
        <taxon>Legionella</taxon>
    </lineage>
</organism>
<dbReference type="Gene3D" id="1.10.10.10">
    <property type="entry name" value="Winged helix-like DNA-binding domain superfamily/Winged helix DNA-binding domain"/>
    <property type="match status" value="1"/>
</dbReference>
<dbReference type="Pfam" id="PF17782">
    <property type="entry name" value="WHD_DprA"/>
    <property type="match status" value="1"/>
</dbReference>
<dbReference type="STRING" id="453.Lfee_0562"/>
<dbReference type="PANTHER" id="PTHR43022">
    <property type="entry name" value="PROTEIN SMF"/>
    <property type="match status" value="1"/>
</dbReference>
<feature type="domain" description="DprA winged helix" evidence="3">
    <location>
        <begin position="297"/>
        <end position="350"/>
    </location>
</feature>
<evidence type="ECO:0000259" key="2">
    <source>
        <dbReference type="Pfam" id="PF02481"/>
    </source>
</evidence>
<dbReference type="Proteomes" id="UP000054698">
    <property type="component" value="Unassembled WGS sequence"/>
</dbReference>
<dbReference type="InterPro" id="IPR036388">
    <property type="entry name" value="WH-like_DNA-bd_sf"/>
</dbReference>
<gene>
    <name evidence="4" type="primary">smf</name>
    <name evidence="4" type="ORF">Lfee_0562</name>
</gene>
<evidence type="ECO:0000313" key="5">
    <source>
        <dbReference type="Proteomes" id="UP000054698"/>
    </source>
</evidence>